<comment type="function">
    <text evidence="10">Part of a membrane-bound complex that couples electron transfer with translocation of ions across the membrane.</text>
</comment>
<dbReference type="InterPro" id="IPR004338">
    <property type="entry name" value="NqrB/RnfD"/>
</dbReference>
<keyword evidence="3 10" id="KW-0285">Flavoprotein</keyword>
<evidence type="ECO:0000313" key="11">
    <source>
        <dbReference type="EMBL" id="SHJ00408.1"/>
    </source>
</evidence>
<dbReference type="PANTHER" id="PTHR30578">
    <property type="entry name" value="ELECTRON TRANSPORT COMPLEX PROTEIN RNFD"/>
    <property type="match status" value="1"/>
</dbReference>
<keyword evidence="10" id="KW-1003">Cell membrane</keyword>
<gene>
    <name evidence="10" type="primary">rnfD</name>
    <name evidence="11" type="ORF">SAMN02745176_02060</name>
</gene>
<evidence type="ECO:0000256" key="3">
    <source>
        <dbReference type="ARBA" id="ARBA00022630"/>
    </source>
</evidence>
<evidence type="ECO:0000256" key="10">
    <source>
        <dbReference type="HAMAP-Rule" id="MF_00462"/>
    </source>
</evidence>
<evidence type="ECO:0000256" key="2">
    <source>
        <dbReference type="ARBA" id="ARBA00022553"/>
    </source>
</evidence>
<dbReference type="STRING" id="1122184.SAMN02745176_02060"/>
<evidence type="ECO:0000256" key="9">
    <source>
        <dbReference type="ARBA" id="ARBA00023136"/>
    </source>
</evidence>
<feature type="transmembrane region" description="Helical" evidence="10">
    <location>
        <begin position="191"/>
        <end position="215"/>
    </location>
</feature>
<protein>
    <recommendedName>
        <fullName evidence="10">Ion-translocating oxidoreductase complex subunit D</fullName>
        <ecNumber evidence="10">7.-.-.-</ecNumber>
    </recommendedName>
    <alternativeName>
        <fullName evidence="10">Rnf electron transport complex subunit D</fullName>
    </alternativeName>
</protein>
<organism evidence="11 12">
    <name type="scientific">Lutispora thermophila DSM 19022</name>
    <dbReference type="NCBI Taxonomy" id="1122184"/>
    <lineage>
        <taxon>Bacteria</taxon>
        <taxon>Bacillati</taxon>
        <taxon>Bacillota</taxon>
        <taxon>Clostridia</taxon>
        <taxon>Lutisporales</taxon>
        <taxon>Lutisporaceae</taxon>
        <taxon>Lutispora</taxon>
    </lineage>
</organism>
<dbReference type="HAMAP" id="MF_00462">
    <property type="entry name" value="RsxD_RnfD"/>
    <property type="match status" value="1"/>
</dbReference>
<feature type="transmembrane region" description="Helical" evidence="10">
    <location>
        <begin position="78"/>
        <end position="111"/>
    </location>
</feature>
<dbReference type="InterPro" id="IPR011303">
    <property type="entry name" value="RnfD_bac"/>
</dbReference>
<accession>A0A1M6FRP8</accession>
<evidence type="ECO:0000256" key="5">
    <source>
        <dbReference type="ARBA" id="ARBA00022692"/>
    </source>
</evidence>
<dbReference type="Proteomes" id="UP000184442">
    <property type="component" value="Unassembled WGS sequence"/>
</dbReference>
<keyword evidence="5 10" id="KW-0812">Transmembrane</keyword>
<proteinExistence type="inferred from homology"/>
<keyword evidence="7 10" id="KW-0249">Electron transport</keyword>
<comment type="subcellular location">
    <subcellularLocation>
        <location evidence="10">Cell membrane</location>
        <topology evidence="10">Multi-pass membrane protein</topology>
    </subcellularLocation>
</comment>
<comment type="cofactor">
    <cofactor evidence="10">
        <name>FMN</name>
        <dbReference type="ChEBI" id="CHEBI:58210"/>
    </cofactor>
</comment>
<keyword evidence="12" id="KW-1185">Reference proteome</keyword>
<feature type="transmembrane region" description="Helical" evidence="10">
    <location>
        <begin position="48"/>
        <end position="66"/>
    </location>
</feature>
<evidence type="ECO:0000256" key="8">
    <source>
        <dbReference type="ARBA" id="ARBA00022989"/>
    </source>
</evidence>
<dbReference type="PANTHER" id="PTHR30578:SF0">
    <property type="entry name" value="ION-TRANSLOCATING OXIDOREDUCTASE COMPLEX SUBUNIT D"/>
    <property type="match status" value="1"/>
</dbReference>
<keyword evidence="9 10" id="KW-0472">Membrane</keyword>
<evidence type="ECO:0000256" key="7">
    <source>
        <dbReference type="ARBA" id="ARBA00022982"/>
    </source>
</evidence>
<keyword evidence="2 10" id="KW-0597">Phosphoprotein</keyword>
<dbReference type="RefSeq" id="WP_175548405.1">
    <property type="nucleotide sequence ID" value="NZ_FQZS01000013.1"/>
</dbReference>
<name>A0A1M6FRP8_9FIRM</name>
<dbReference type="AlphaFoldDB" id="A0A1M6FRP8"/>
<evidence type="ECO:0000313" key="12">
    <source>
        <dbReference type="Proteomes" id="UP000184442"/>
    </source>
</evidence>
<dbReference type="GO" id="GO:0055085">
    <property type="term" value="P:transmembrane transport"/>
    <property type="evidence" value="ECO:0007669"/>
    <property type="project" value="InterPro"/>
</dbReference>
<comment type="similarity">
    <text evidence="10">Belongs to the NqrB/RnfD family.</text>
</comment>
<feature type="modified residue" description="FMN phosphoryl threonine" evidence="10">
    <location>
        <position position="158"/>
    </location>
</feature>
<dbReference type="Pfam" id="PF03116">
    <property type="entry name" value="NQR2_RnfD_RnfE"/>
    <property type="match status" value="1"/>
</dbReference>
<evidence type="ECO:0000256" key="1">
    <source>
        <dbReference type="ARBA" id="ARBA00022448"/>
    </source>
</evidence>
<keyword evidence="6 10" id="KW-1278">Translocase</keyword>
<evidence type="ECO:0000256" key="4">
    <source>
        <dbReference type="ARBA" id="ARBA00022643"/>
    </source>
</evidence>
<dbReference type="GO" id="GO:0022900">
    <property type="term" value="P:electron transport chain"/>
    <property type="evidence" value="ECO:0007669"/>
    <property type="project" value="UniProtKB-UniRule"/>
</dbReference>
<dbReference type="EMBL" id="FQZS01000013">
    <property type="protein sequence ID" value="SHJ00408.1"/>
    <property type="molecule type" value="Genomic_DNA"/>
</dbReference>
<keyword evidence="4 10" id="KW-0288">FMN</keyword>
<feature type="transmembrane region" description="Helical" evidence="10">
    <location>
        <begin position="277"/>
        <end position="295"/>
    </location>
</feature>
<keyword evidence="1 10" id="KW-0813">Transport</keyword>
<feature type="transmembrane region" description="Helical" evidence="10">
    <location>
        <begin position="222"/>
        <end position="240"/>
    </location>
</feature>
<feature type="transmembrane region" description="Helical" evidence="10">
    <location>
        <begin position="24"/>
        <end position="42"/>
    </location>
</feature>
<evidence type="ECO:0000256" key="6">
    <source>
        <dbReference type="ARBA" id="ARBA00022967"/>
    </source>
</evidence>
<sequence>MLDSTMFRVTSSPHIRSGETTQRIMLDVIIALLPALFAGIYYFGIRSLIVTIVSVVFAVATEFVMQKIMKRPVTINDLSAVVTGILLAFNVPSTAPLCMVAIGAIFAIAVAKHCFGGLGHNFINPALAARAMLLASWPVRMTSSAFLTPGTDAVSSATPLAALQAGMLNGMSGATAATATAPTVPSIMDLFLGNVAGCIGETSALALLIGGIYLVYRGVITITIPVTYIGTVAILSFILGGFNPYIAVYHMFAGGLFLGAIFMATDYSTSPMTTKGQIIMGLGAGILTALIRFYGAYPEGVSYSILLMNVATPLIDRYTMPKKFGEVKRSA</sequence>
<comment type="subunit">
    <text evidence="10">The complex is composed of six subunits: RnfA, RnfB, RnfC, RnfD, RnfE and RnfG.</text>
</comment>
<dbReference type="NCBIfam" id="TIGR01946">
    <property type="entry name" value="rnfD"/>
    <property type="match status" value="1"/>
</dbReference>
<reference evidence="11 12" key="1">
    <citation type="submission" date="2016-11" db="EMBL/GenBank/DDBJ databases">
        <authorList>
            <person name="Jaros S."/>
            <person name="Januszkiewicz K."/>
            <person name="Wedrychowicz H."/>
        </authorList>
    </citation>
    <scope>NUCLEOTIDE SEQUENCE [LARGE SCALE GENOMIC DNA]</scope>
    <source>
        <strain evidence="11 12">DSM 19022</strain>
    </source>
</reference>
<keyword evidence="8 10" id="KW-1133">Transmembrane helix</keyword>
<dbReference type="EC" id="7.-.-.-" evidence="10"/>
<feature type="transmembrane region" description="Helical" evidence="10">
    <location>
        <begin position="246"/>
        <end position="265"/>
    </location>
</feature>
<dbReference type="GO" id="GO:0005886">
    <property type="term" value="C:plasma membrane"/>
    <property type="evidence" value="ECO:0007669"/>
    <property type="project" value="UniProtKB-SubCell"/>
</dbReference>